<organism evidence="4 5">
    <name type="scientific">Candidatus Jacksonbacteria bacterium RIFCSPLOWO2_02_FULL_44_20</name>
    <dbReference type="NCBI Taxonomy" id="1798460"/>
    <lineage>
        <taxon>Bacteria</taxon>
        <taxon>Candidatus Jacksoniibacteriota</taxon>
    </lineage>
</organism>
<dbReference type="InterPro" id="IPR000529">
    <property type="entry name" value="Ribosomal_bS6"/>
</dbReference>
<proteinExistence type="inferred from homology"/>
<dbReference type="Gene3D" id="3.30.70.60">
    <property type="match status" value="1"/>
</dbReference>
<evidence type="ECO:0000256" key="1">
    <source>
        <dbReference type="ARBA" id="ARBA00009512"/>
    </source>
</evidence>
<keyword evidence="3" id="KW-0687">Ribonucleoprotein</keyword>
<dbReference type="Pfam" id="PF01250">
    <property type="entry name" value="Ribosomal_S6"/>
    <property type="match status" value="1"/>
</dbReference>
<dbReference type="PANTHER" id="PTHR21011:SF1">
    <property type="entry name" value="SMALL RIBOSOMAL SUBUNIT PROTEIN BS6M"/>
    <property type="match status" value="1"/>
</dbReference>
<gene>
    <name evidence="3" type="primary">rpsF</name>
    <name evidence="4" type="ORF">A3H61_03650</name>
</gene>
<dbReference type="PANTHER" id="PTHR21011">
    <property type="entry name" value="MITOCHONDRIAL 28S RIBOSOMAL PROTEIN S6"/>
    <property type="match status" value="1"/>
</dbReference>
<dbReference type="AlphaFoldDB" id="A0A1G2A8I6"/>
<evidence type="ECO:0000313" key="4">
    <source>
        <dbReference type="EMBL" id="OGY72387.1"/>
    </source>
</evidence>
<keyword evidence="3 4" id="KW-0689">Ribosomal protein</keyword>
<dbReference type="InterPro" id="IPR020814">
    <property type="entry name" value="Ribosomal_S6_plastid/chlpt"/>
</dbReference>
<protein>
    <recommendedName>
        <fullName evidence="2 3">Small ribosomal subunit protein bS6</fullName>
    </recommendedName>
</protein>
<dbReference type="NCBIfam" id="TIGR00166">
    <property type="entry name" value="S6"/>
    <property type="match status" value="1"/>
</dbReference>
<dbReference type="GO" id="GO:0006412">
    <property type="term" value="P:translation"/>
    <property type="evidence" value="ECO:0007669"/>
    <property type="project" value="UniProtKB-UniRule"/>
</dbReference>
<keyword evidence="3" id="KW-0699">rRNA-binding</keyword>
<dbReference type="InterPro" id="IPR014717">
    <property type="entry name" value="Transl_elong_EF1B/ribsomal_bS6"/>
</dbReference>
<dbReference type="HAMAP" id="MF_00360">
    <property type="entry name" value="Ribosomal_bS6"/>
    <property type="match status" value="1"/>
</dbReference>
<dbReference type="GO" id="GO:0005737">
    <property type="term" value="C:cytoplasm"/>
    <property type="evidence" value="ECO:0007669"/>
    <property type="project" value="UniProtKB-ARBA"/>
</dbReference>
<dbReference type="GO" id="GO:0003735">
    <property type="term" value="F:structural constituent of ribosome"/>
    <property type="evidence" value="ECO:0007669"/>
    <property type="project" value="InterPro"/>
</dbReference>
<evidence type="ECO:0000256" key="2">
    <source>
        <dbReference type="ARBA" id="ARBA00035294"/>
    </source>
</evidence>
<accession>A0A1G2A8I6</accession>
<dbReference type="SUPFAM" id="SSF54995">
    <property type="entry name" value="Ribosomal protein S6"/>
    <property type="match status" value="1"/>
</dbReference>
<comment type="caution">
    <text evidence="4">The sequence shown here is derived from an EMBL/GenBank/DDBJ whole genome shotgun (WGS) entry which is preliminary data.</text>
</comment>
<evidence type="ECO:0000313" key="5">
    <source>
        <dbReference type="Proteomes" id="UP000178315"/>
    </source>
</evidence>
<evidence type="ECO:0000256" key="3">
    <source>
        <dbReference type="HAMAP-Rule" id="MF_00360"/>
    </source>
</evidence>
<name>A0A1G2A8I6_9BACT</name>
<dbReference type="EMBL" id="MHJU01000036">
    <property type="protein sequence ID" value="OGY72387.1"/>
    <property type="molecule type" value="Genomic_DNA"/>
</dbReference>
<comment type="similarity">
    <text evidence="1 3">Belongs to the bacterial ribosomal protein bS6 family.</text>
</comment>
<dbReference type="Proteomes" id="UP000178315">
    <property type="component" value="Unassembled WGS sequence"/>
</dbReference>
<dbReference type="GO" id="GO:1990904">
    <property type="term" value="C:ribonucleoprotein complex"/>
    <property type="evidence" value="ECO:0007669"/>
    <property type="project" value="UniProtKB-KW"/>
</dbReference>
<dbReference type="GO" id="GO:0070181">
    <property type="term" value="F:small ribosomal subunit rRNA binding"/>
    <property type="evidence" value="ECO:0007669"/>
    <property type="project" value="TreeGrafter"/>
</dbReference>
<dbReference type="InterPro" id="IPR035980">
    <property type="entry name" value="Ribosomal_bS6_sf"/>
</dbReference>
<keyword evidence="3" id="KW-0694">RNA-binding</keyword>
<reference evidence="4 5" key="1">
    <citation type="journal article" date="2016" name="Nat. Commun.">
        <title>Thousands of microbial genomes shed light on interconnected biogeochemical processes in an aquifer system.</title>
        <authorList>
            <person name="Anantharaman K."/>
            <person name="Brown C.T."/>
            <person name="Hug L.A."/>
            <person name="Sharon I."/>
            <person name="Castelle C.J."/>
            <person name="Probst A.J."/>
            <person name="Thomas B.C."/>
            <person name="Singh A."/>
            <person name="Wilkins M.J."/>
            <person name="Karaoz U."/>
            <person name="Brodie E.L."/>
            <person name="Williams K.H."/>
            <person name="Hubbard S.S."/>
            <person name="Banfield J.F."/>
        </authorList>
    </citation>
    <scope>NUCLEOTIDE SEQUENCE [LARGE SCALE GENOMIC DNA]</scope>
</reference>
<sequence>MQSFGYELLYIIPAIASRDEVALVIANVAELLKKEDANILRHELWSERRLAYSIKQSDTGKYVLCYFKVSSDAIFRIRQSLRLFTSIARHCIIRHEKIEETMDNFFAYQEALKEKRRSAVSRPKERRYEQTRFPEQATQITQQPFLETQSAIEKPIEIKPEIVLEPLEVEAPKKEREPEAEAVAHKEQPVVEIAKKKRSLAELDQKLDKLLEGDIEL</sequence>
<comment type="function">
    <text evidence="3">Binds together with bS18 to 16S ribosomal RNA.</text>
</comment>
<dbReference type="GO" id="GO:0005840">
    <property type="term" value="C:ribosome"/>
    <property type="evidence" value="ECO:0007669"/>
    <property type="project" value="UniProtKB-KW"/>
</dbReference>
<dbReference type="CDD" id="cd00473">
    <property type="entry name" value="bS6"/>
    <property type="match status" value="1"/>
</dbReference>